<sequence length="39" mass="4454">MFSSIDDLAKTHATDVVVLDTLRQSRIRRVILVDQRGPM</sequence>
<reference evidence="1" key="1">
    <citation type="submission" date="2021-02" db="EMBL/GenBank/DDBJ databases">
        <authorList>
            <person name="Nowell W R."/>
        </authorList>
    </citation>
    <scope>NUCLEOTIDE SEQUENCE</scope>
</reference>
<name>A0A820IFU6_9BILA</name>
<dbReference type="Proteomes" id="UP000663874">
    <property type="component" value="Unassembled WGS sequence"/>
</dbReference>
<feature type="non-terminal residue" evidence="1">
    <location>
        <position position="39"/>
    </location>
</feature>
<evidence type="ECO:0000313" key="1">
    <source>
        <dbReference type="EMBL" id="CAF4310471.1"/>
    </source>
</evidence>
<dbReference type="EMBL" id="CAJOBE010036269">
    <property type="protein sequence ID" value="CAF4310471.1"/>
    <property type="molecule type" value="Genomic_DNA"/>
</dbReference>
<organism evidence="1 2">
    <name type="scientific">Rotaria sordida</name>
    <dbReference type="NCBI Taxonomy" id="392033"/>
    <lineage>
        <taxon>Eukaryota</taxon>
        <taxon>Metazoa</taxon>
        <taxon>Spiralia</taxon>
        <taxon>Gnathifera</taxon>
        <taxon>Rotifera</taxon>
        <taxon>Eurotatoria</taxon>
        <taxon>Bdelloidea</taxon>
        <taxon>Philodinida</taxon>
        <taxon>Philodinidae</taxon>
        <taxon>Rotaria</taxon>
    </lineage>
</organism>
<gene>
    <name evidence="1" type="ORF">FNK824_LOCUS40972</name>
</gene>
<proteinExistence type="predicted"/>
<dbReference type="AlphaFoldDB" id="A0A820IFU6"/>
<evidence type="ECO:0000313" key="2">
    <source>
        <dbReference type="Proteomes" id="UP000663874"/>
    </source>
</evidence>
<comment type="caution">
    <text evidence="1">The sequence shown here is derived from an EMBL/GenBank/DDBJ whole genome shotgun (WGS) entry which is preliminary data.</text>
</comment>
<accession>A0A820IFU6</accession>
<protein>
    <submittedName>
        <fullName evidence="1">Uncharacterized protein</fullName>
    </submittedName>
</protein>